<dbReference type="SUPFAM" id="SSF50630">
    <property type="entry name" value="Acid proteases"/>
    <property type="match status" value="1"/>
</dbReference>
<dbReference type="PROSITE" id="PS00141">
    <property type="entry name" value="ASP_PROTEASE"/>
    <property type="match status" value="1"/>
</dbReference>
<proteinExistence type="inferred from homology"/>
<feature type="domain" description="Peptidase A1" evidence="4">
    <location>
        <begin position="1"/>
        <end position="200"/>
    </location>
</feature>
<keyword evidence="3" id="KW-0472">Membrane</keyword>
<dbReference type="InterPro" id="IPR001461">
    <property type="entry name" value="Aspartic_peptidase_A1"/>
</dbReference>
<dbReference type="Proteomes" id="UP000184267">
    <property type="component" value="Unassembled WGS sequence"/>
</dbReference>
<sequence length="369" mass="38346">MDRDELGVTNGGTFTISELVTEYASITSAPHMVPVSDFGWATHLDGMSINGQFMDGHSGLTDFGPKFRGGLPSGKTIAVVDSGSSFMTGPPAYVDAVYKDVPGAIPTNDTNGAGPGYIIPCDTKMNLTLHFGGQPFPIHPLDAVVVNQTANGLMVCLGALTKNLNPEGTLTDWLIGGTLMRNVYSLYDYGNLTNPNAGLPYMQLLSITDADAAWAEADALLLKRLVAYESYFTSTYGVTPTTTQPAYTGPTSAVALTSADDKETFAPGPSATRASVASSYTPIPALVSPNALSGAVAEDAVVGDSGSGHVDLSGLTRNTYIIIGLLAAALLLLLATVALAVRASRANKGYRALDATGGPPKSFMSTYSE</sequence>
<evidence type="ECO:0000256" key="1">
    <source>
        <dbReference type="ARBA" id="ARBA00007447"/>
    </source>
</evidence>
<evidence type="ECO:0000256" key="3">
    <source>
        <dbReference type="SAM" id="Phobius"/>
    </source>
</evidence>
<dbReference type="Gene3D" id="2.40.70.10">
    <property type="entry name" value="Acid Proteases"/>
    <property type="match status" value="1"/>
</dbReference>
<dbReference type="EMBL" id="MNAD01000991">
    <property type="protein sequence ID" value="OJT08990.1"/>
    <property type="molecule type" value="Genomic_DNA"/>
</dbReference>
<dbReference type="PANTHER" id="PTHR47966:SF51">
    <property type="entry name" value="BETA-SITE APP-CLEAVING ENZYME, ISOFORM A-RELATED"/>
    <property type="match status" value="1"/>
</dbReference>
<evidence type="ECO:0000313" key="6">
    <source>
        <dbReference type="Proteomes" id="UP000184267"/>
    </source>
</evidence>
<organism evidence="5 6">
    <name type="scientific">Trametes pubescens</name>
    <name type="common">White-rot fungus</name>
    <dbReference type="NCBI Taxonomy" id="154538"/>
    <lineage>
        <taxon>Eukaryota</taxon>
        <taxon>Fungi</taxon>
        <taxon>Dikarya</taxon>
        <taxon>Basidiomycota</taxon>
        <taxon>Agaricomycotina</taxon>
        <taxon>Agaricomycetes</taxon>
        <taxon>Polyporales</taxon>
        <taxon>Polyporaceae</taxon>
        <taxon>Trametes</taxon>
    </lineage>
</organism>
<comment type="similarity">
    <text evidence="1">Belongs to the peptidase A1 family.</text>
</comment>
<keyword evidence="5" id="KW-0645">Protease</keyword>
<comment type="caution">
    <text evidence="5">The sequence shown here is derived from an EMBL/GenBank/DDBJ whole genome shotgun (WGS) entry which is preliminary data.</text>
</comment>
<feature type="transmembrane region" description="Helical" evidence="3">
    <location>
        <begin position="320"/>
        <end position="341"/>
    </location>
</feature>
<keyword evidence="3" id="KW-0812">Transmembrane</keyword>
<evidence type="ECO:0000256" key="2">
    <source>
        <dbReference type="ARBA" id="ARBA00022750"/>
    </source>
</evidence>
<dbReference type="OMA" id="ITSAPHM"/>
<keyword evidence="6" id="KW-1185">Reference proteome</keyword>
<protein>
    <submittedName>
        <fullName evidence="5">Aspartic protease</fullName>
    </submittedName>
</protein>
<dbReference type="PANTHER" id="PTHR47966">
    <property type="entry name" value="BETA-SITE APP-CLEAVING ENZYME, ISOFORM A-RELATED"/>
    <property type="match status" value="1"/>
</dbReference>
<accession>A0A1M2VN60</accession>
<dbReference type="OrthoDB" id="2728880at2759"/>
<name>A0A1M2VN60_TRAPU</name>
<reference evidence="5 6" key="1">
    <citation type="submission" date="2016-10" db="EMBL/GenBank/DDBJ databases">
        <title>Genome sequence of the basidiomycete white-rot fungus Trametes pubescens.</title>
        <authorList>
            <person name="Makela M.R."/>
            <person name="Granchi Z."/>
            <person name="Peng M."/>
            <person name="De Vries R.P."/>
            <person name="Grigoriev I."/>
            <person name="Riley R."/>
            <person name="Hilden K."/>
        </authorList>
    </citation>
    <scope>NUCLEOTIDE SEQUENCE [LARGE SCALE GENOMIC DNA]</scope>
    <source>
        <strain evidence="5 6">FBCC735</strain>
    </source>
</reference>
<dbReference type="GO" id="GO:0004190">
    <property type="term" value="F:aspartic-type endopeptidase activity"/>
    <property type="evidence" value="ECO:0007669"/>
    <property type="project" value="UniProtKB-KW"/>
</dbReference>
<dbReference type="PROSITE" id="PS51767">
    <property type="entry name" value="PEPTIDASE_A1"/>
    <property type="match status" value="1"/>
</dbReference>
<dbReference type="GO" id="GO:0006508">
    <property type="term" value="P:proteolysis"/>
    <property type="evidence" value="ECO:0007669"/>
    <property type="project" value="UniProtKB-KW"/>
</dbReference>
<keyword evidence="2" id="KW-0378">Hydrolase</keyword>
<dbReference type="AlphaFoldDB" id="A0A1M2VN60"/>
<keyword evidence="3" id="KW-1133">Transmembrane helix</keyword>
<gene>
    <name evidence="5" type="ORF">TRAPUB_124</name>
</gene>
<dbReference type="Pfam" id="PF00026">
    <property type="entry name" value="Asp"/>
    <property type="match status" value="1"/>
</dbReference>
<dbReference type="InterPro" id="IPR021109">
    <property type="entry name" value="Peptidase_aspartic_dom_sf"/>
</dbReference>
<dbReference type="InterPro" id="IPR001969">
    <property type="entry name" value="Aspartic_peptidase_AS"/>
</dbReference>
<evidence type="ECO:0000259" key="4">
    <source>
        <dbReference type="PROSITE" id="PS51767"/>
    </source>
</evidence>
<dbReference type="STRING" id="154538.A0A1M2VN60"/>
<dbReference type="InterPro" id="IPR033121">
    <property type="entry name" value="PEPTIDASE_A1"/>
</dbReference>
<evidence type="ECO:0000313" key="5">
    <source>
        <dbReference type="EMBL" id="OJT08990.1"/>
    </source>
</evidence>
<keyword evidence="2" id="KW-0064">Aspartyl protease</keyword>